<dbReference type="Pfam" id="PF01425">
    <property type="entry name" value="Amidase"/>
    <property type="match status" value="1"/>
</dbReference>
<dbReference type="InterPro" id="IPR000120">
    <property type="entry name" value="Amidase"/>
</dbReference>
<dbReference type="EC" id="3.5.1.4" evidence="3"/>
<dbReference type="GO" id="GO:0004040">
    <property type="term" value="F:amidase activity"/>
    <property type="evidence" value="ECO:0007669"/>
    <property type="project" value="UniProtKB-EC"/>
</dbReference>
<keyword evidence="3" id="KW-0378">Hydrolase</keyword>
<proteinExistence type="inferred from homology"/>
<reference evidence="3 4" key="1">
    <citation type="submission" date="2017-04" db="EMBL/GenBank/DDBJ databases">
        <title>Genome Sequence of Marinobacter salarius strain SMR5 Isolated from a culture of the Diatom Skeletonema marinoi.</title>
        <authorList>
            <person name="Topel M."/>
            <person name="Pinder M.I.M."/>
            <person name="Johansson O.N."/>
            <person name="Kourtchenko O."/>
            <person name="Godhe A."/>
            <person name="Clarke A.K."/>
        </authorList>
    </citation>
    <scope>NUCLEOTIDE SEQUENCE [LARGE SCALE GENOMIC DNA]</scope>
    <source>
        <strain evidence="3 4">SMR5</strain>
    </source>
</reference>
<name>A0A1W6KC04_9GAMM</name>
<evidence type="ECO:0000313" key="4">
    <source>
        <dbReference type="Proteomes" id="UP000193100"/>
    </source>
</evidence>
<evidence type="ECO:0000313" key="3">
    <source>
        <dbReference type="EMBL" id="ARM84964.1"/>
    </source>
</evidence>
<dbReference type="InterPro" id="IPR023631">
    <property type="entry name" value="Amidase_dom"/>
</dbReference>
<dbReference type="EMBL" id="CP020931">
    <property type="protein sequence ID" value="ARM84964.1"/>
    <property type="molecule type" value="Genomic_DNA"/>
</dbReference>
<evidence type="ECO:0000256" key="1">
    <source>
        <dbReference type="ARBA" id="ARBA00009199"/>
    </source>
</evidence>
<evidence type="ECO:0000259" key="2">
    <source>
        <dbReference type="Pfam" id="PF01425"/>
    </source>
</evidence>
<accession>A0A1W6KC04</accession>
<gene>
    <name evidence="3" type="primary">amiC</name>
    <name evidence="3" type="ORF">MARSALSMR5_02918</name>
</gene>
<dbReference type="PANTHER" id="PTHR11895:SF7">
    <property type="entry name" value="GLUTAMYL-TRNA(GLN) AMIDOTRANSFERASE SUBUNIT A, MITOCHONDRIAL"/>
    <property type="match status" value="1"/>
</dbReference>
<dbReference type="PANTHER" id="PTHR11895">
    <property type="entry name" value="TRANSAMIDASE"/>
    <property type="match status" value="1"/>
</dbReference>
<protein>
    <submittedName>
        <fullName evidence="3">Putative amidase AmiC</fullName>
        <ecNumber evidence="3">3.5.1.4</ecNumber>
    </submittedName>
</protein>
<organism evidence="3 4">
    <name type="scientific">Marinobacter salarius</name>
    <dbReference type="NCBI Taxonomy" id="1420917"/>
    <lineage>
        <taxon>Bacteria</taxon>
        <taxon>Pseudomonadati</taxon>
        <taxon>Pseudomonadota</taxon>
        <taxon>Gammaproteobacteria</taxon>
        <taxon>Pseudomonadales</taxon>
        <taxon>Marinobacteraceae</taxon>
        <taxon>Marinobacter</taxon>
    </lineage>
</organism>
<dbReference type="GeneID" id="77256847"/>
<dbReference type="PROSITE" id="PS00571">
    <property type="entry name" value="AMIDASES"/>
    <property type="match status" value="1"/>
</dbReference>
<dbReference type="InterPro" id="IPR020556">
    <property type="entry name" value="Amidase_CS"/>
</dbReference>
<dbReference type="AlphaFoldDB" id="A0A1W6KC04"/>
<feature type="domain" description="Amidase" evidence="2">
    <location>
        <begin position="43"/>
        <end position="466"/>
    </location>
</feature>
<dbReference type="InterPro" id="IPR036928">
    <property type="entry name" value="AS_sf"/>
</dbReference>
<dbReference type="Proteomes" id="UP000193100">
    <property type="component" value="Chromosome"/>
</dbReference>
<dbReference type="STRING" id="1420917.AU15_14685"/>
<dbReference type="SUPFAM" id="SSF75304">
    <property type="entry name" value="Amidase signature (AS) enzymes"/>
    <property type="match status" value="1"/>
</dbReference>
<comment type="similarity">
    <text evidence="1">Belongs to the amidase family.</text>
</comment>
<dbReference type="Gene3D" id="3.90.1300.10">
    <property type="entry name" value="Amidase signature (AS) domain"/>
    <property type="match status" value="1"/>
</dbReference>
<sequence length="488" mass="52264">MTAQHPLQPHPQSMHTFSDDLLGRHDATGLAELIHNGDVSAGEVLQATLARARIAEPFIHGLVTPIPDDGAGMIANKTPAAKTVPGIFAGVPTVIKDNTEVKGFPTSHGTAAIHSHPADETSPFARQLLAQGLVCFGKSTLPEFGFNATTEPAHDTPSRNPWHLQYSTGASSGGSAALVAAGVIPIAHANDGGGSIRVPAACCGLVGLKPTRGRLIDNDAAKTLPINIVSDGVVTRTVRDTANFYHGAERFFRNPKLPAIGKVERPATRSLRIGLVTDSINGHATDNQTRAAVENTAQLLEKLGHKVEPVGVPVASSFPDDFALYWGMLAFGVRANGKRLIHPSFDKSQLDGLTLGLDKAFRRQFYKLPAALWRLHRSYQDYARTMASYDAILTPVLGHTTPEIGYLSPTVDFDTLFDRLTQYVSFTPLANATGAPAISLPASLTEQGLPVSIQLMGKHGGEQTLLELAFLLEETMNWPRIDSQPIRS</sequence>
<dbReference type="NCBIfam" id="NF005899">
    <property type="entry name" value="PRK07869.1"/>
    <property type="match status" value="1"/>
</dbReference>
<dbReference type="RefSeq" id="WP_227517770.1">
    <property type="nucleotide sequence ID" value="NZ_CP020931.1"/>
</dbReference>